<dbReference type="Proteomes" id="UP000776700">
    <property type="component" value="Unassembled WGS sequence"/>
</dbReference>
<protein>
    <submittedName>
        <fullName evidence="4">AAA family ATPase</fullName>
    </submittedName>
</protein>
<dbReference type="InterPro" id="IPR051314">
    <property type="entry name" value="AAA_ATPase_RarA/MGS1/WRNIP1"/>
</dbReference>
<accession>A0A921SZ63</accession>
<dbReference type="InterPro" id="IPR027417">
    <property type="entry name" value="P-loop_NTPase"/>
</dbReference>
<dbReference type="PANTHER" id="PTHR13779">
    <property type="entry name" value="WERNER HELICASE-INTERACTING PROTEIN 1 FAMILY MEMBER"/>
    <property type="match status" value="1"/>
</dbReference>
<reference evidence="4" key="2">
    <citation type="submission" date="2021-09" db="EMBL/GenBank/DDBJ databases">
        <authorList>
            <person name="Gilroy R."/>
        </authorList>
    </citation>
    <scope>NUCLEOTIDE SEQUENCE</scope>
    <source>
        <strain evidence="4">1277</strain>
    </source>
</reference>
<dbReference type="EMBL" id="DYUB01000128">
    <property type="protein sequence ID" value="HJG96222.1"/>
    <property type="molecule type" value="Genomic_DNA"/>
</dbReference>
<keyword evidence="1" id="KW-0547">Nucleotide-binding</keyword>
<dbReference type="SUPFAM" id="SSF52540">
    <property type="entry name" value="P-loop containing nucleoside triphosphate hydrolases"/>
    <property type="match status" value="1"/>
</dbReference>
<evidence type="ECO:0000256" key="1">
    <source>
        <dbReference type="ARBA" id="ARBA00022741"/>
    </source>
</evidence>
<evidence type="ECO:0000256" key="2">
    <source>
        <dbReference type="ARBA" id="ARBA00022840"/>
    </source>
</evidence>
<keyword evidence="2" id="KW-0067">ATP-binding</keyword>
<dbReference type="Pfam" id="PF05496">
    <property type="entry name" value="RuvB_N"/>
    <property type="match status" value="1"/>
</dbReference>
<dbReference type="GO" id="GO:0006310">
    <property type="term" value="P:DNA recombination"/>
    <property type="evidence" value="ECO:0007669"/>
    <property type="project" value="InterPro"/>
</dbReference>
<evidence type="ECO:0000313" key="5">
    <source>
        <dbReference type="Proteomes" id="UP000776700"/>
    </source>
</evidence>
<feature type="domain" description="RuvB-like AAA+ ATPase" evidence="3">
    <location>
        <begin position="10"/>
        <end position="67"/>
    </location>
</feature>
<evidence type="ECO:0000313" key="4">
    <source>
        <dbReference type="EMBL" id="HJG96222.1"/>
    </source>
</evidence>
<name>A0A921SZ63_9FIRM</name>
<dbReference type="GO" id="GO:0008047">
    <property type="term" value="F:enzyme activator activity"/>
    <property type="evidence" value="ECO:0007669"/>
    <property type="project" value="TreeGrafter"/>
</dbReference>
<feature type="non-terminal residue" evidence="4">
    <location>
        <position position="87"/>
    </location>
</feature>
<dbReference type="AlphaFoldDB" id="A0A921SZ63"/>
<dbReference type="GO" id="GO:0017116">
    <property type="term" value="F:single-stranded DNA helicase activity"/>
    <property type="evidence" value="ECO:0007669"/>
    <property type="project" value="TreeGrafter"/>
</dbReference>
<dbReference type="Gene3D" id="3.40.50.300">
    <property type="entry name" value="P-loop containing nucleotide triphosphate hydrolases"/>
    <property type="match status" value="1"/>
</dbReference>
<comment type="caution">
    <text evidence="4">The sequence shown here is derived from an EMBL/GenBank/DDBJ whole genome shotgun (WGS) entry which is preliminary data.</text>
</comment>
<dbReference type="PANTHER" id="PTHR13779:SF7">
    <property type="entry name" value="ATPASE WRNIP1"/>
    <property type="match status" value="1"/>
</dbReference>
<dbReference type="GO" id="GO:0000731">
    <property type="term" value="P:DNA synthesis involved in DNA repair"/>
    <property type="evidence" value="ECO:0007669"/>
    <property type="project" value="TreeGrafter"/>
</dbReference>
<dbReference type="InterPro" id="IPR008824">
    <property type="entry name" value="RuvB-like_N"/>
</dbReference>
<dbReference type="GO" id="GO:0005524">
    <property type="term" value="F:ATP binding"/>
    <property type="evidence" value="ECO:0007669"/>
    <property type="project" value="UniProtKB-KW"/>
</dbReference>
<gene>
    <name evidence="4" type="ORF">K8V90_03860</name>
</gene>
<dbReference type="GO" id="GO:0006261">
    <property type="term" value="P:DNA-templated DNA replication"/>
    <property type="evidence" value="ECO:0007669"/>
    <property type="project" value="TreeGrafter"/>
</dbReference>
<proteinExistence type="predicted"/>
<sequence length="87" mass="9594">MIILPLADKLRPNKIEDMIGQRHIIGKGKVLNKIIENKSIPNMILYGPPGTGKTTLANIIAKTTGKKYVKLNAINCGVKEIKEIIDE</sequence>
<reference evidence="4" key="1">
    <citation type="journal article" date="2021" name="PeerJ">
        <title>Extensive microbial diversity within the chicken gut microbiome revealed by metagenomics and culture.</title>
        <authorList>
            <person name="Gilroy R."/>
            <person name="Ravi A."/>
            <person name="Getino M."/>
            <person name="Pursley I."/>
            <person name="Horton D.L."/>
            <person name="Alikhan N.F."/>
            <person name="Baker D."/>
            <person name="Gharbi K."/>
            <person name="Hall N."/>
            <person name="Watson M."/>
            <person name="Adriaenssens E.M."/>
            <person name="Foster-Nyarko E."/>
            <person name="Jarju S."/>
            <person name="Secka A."/>
            <person name="Antonio M."/>
            <person name="Oren A."/>
            <person name="Chaudhuri R.R."/>
            <person name="La Ragione R."/>
            <person name="Hildebrand F."/>
            <person name="Pallen M.J."/>
        </authorList>
    </citation>
    <scope>NUCLEOTIDE SEQUENCE</scope>
    <source>
        <strain evidence="4">1277</strain>
    </source>
</reference>
<dbReference type="CDD" id="cd00009">
    <property type="entry name" value="AAA"/>
    <property type="match status" value="1"/>
</dbReference>
<dbReference type="GO" id="GO:0009378">
    <property type="term" value="F:four-way junction helicase activity"/>
    <property type="evidence" value="ECO:0007669"/>
    <property type="project" value="InterPro"/>
</dbReference>
<organism evidence="4 5">
    <name type="scientific">Romboutsia timonensis</name>
    <dbReference type="NCBI Taxonomy" id="1776391"/>
    <lineage>
        <taxon>Bacteria</taxon>
        <taxon>Bacillati</taxon>
        <taxon>Bacillota</taxon>
        <taxon>Clostridia</taxon>
        <taxon>Peptostreptococcales</taxon>
        <taxon>Peptostreptococcaceae</taxon>
        <taxon>Romboutsia</taxon>
    </lineage>
</organism>
<evidence type="ECO:0000259" key="3">
    <source>
        <dbReference type="Pfam" id="PF05496"/>
    </source>
</evidence>